<dbReference type="PROSITE" id="PS51061">
    <property type="entry name" value="R3H"/>
    <property type="match status" value="1"/>
</dbReference>
<feature type="domain" description="R3H" evidence="3">
    <location>
        <begin position="126"/>
        <end position="189"/>
    </location>
</feature>
<feature type="compositionally biased region" description="Polar residues" evidence="2">
    <location>
        <begin position="1"/>
        <end position="13"/>
    </location>
</feature>
<feature type="compositionally biased region" description="Basic and acidic residues" evidence="2">
    <location>
        <begin position="692"/>
        <end position="701"/>
    </location>
</feature>
<dbReference type="SUPFAM" id="SSF82708">
    <property type="entry name" value="R3H domain"/>
    <property type="match status" value="1"/>
</dbReference>
<evidence type="ECO:0000259" key="3">
    <source>
        <dbReference type="PROSITE" id="PS51061"/>
    </source>
</evidence>
<dbReference type="Gene3D" id="3.30.1370.50">
    <property type="entry name" value="R3H-like domain"/>
    <property type="match status" value="1"/>
</dbReference>
<dbReference type="PANTHER" id="PTHR15672">
    <property type="entry name" value="CAMP-REGULATED PHOSPHOPROTEIN 21 RELATED R3H DOMAIN CONTAINING PROTEIN"/>
    <property type="match status" value="1"/>
</dbReference>
<dbReference type="CDD" id="cd02642">
    <property type="entry name" value="R3H_encore_like"/>
    <property type="match status" value="1"/>
</dbReference>
<comment type="caution">
    <text evidence="4">The sequence shown here is derived from an EMBL/GenBank/DDBJ whole genome shotgun (WGS) entry which is preliminary data.</text>
</comment>
<evidence type="ECO:0000256" key="1">
    <source>
        <dbReference type="ARBA" id="ARBA00022553"/>
    </source>
</evidence>
<name>A0AAD4N686_9BILA</name>
<dbReference type="InterPro" id="IPR036867">
    <property type="entry name" value="R3H_dom_sf"/>
</dbReference>
<accession>A0AAD4N686</accession>
<feature type="compositionally biased region" description="Polar residues" evidence="2">
    <location>
        <begin position="51"/>
        <end position="65"/>
    </location>
</feature>
<reference evidence="4" key="1">
    <citation type="submission" date="2022-01" db="EMBL/GenBank/DDBJ databases">
        <title>Genome Sequence Resource for Two Populations of Ditylenchus destructor, the Migratory Endoparasitic Phytonematode.</title>
        <authorList>
            <person name="Zhang H."/>
            <person name="Lin R."/>
            <person name="Xie B."/>
        </authorList>
    </citation>
    <scope>NUCLEOTIDE SEQUENCE</scope>
    <source>
        <strain evidence="4">BazhouSP</strain>
    </source>
</reference>
<dbReference type="InterPro" id="IPR001374">
    <property type="entry name" value="R3H_dom"/>
</dbReference>
<proteinExistence type="predicted"/>
<organism evidence="4 5">
    <name type="scientific">Ditylenchus destructor</name>
    <dbReference type="NCBI Taxonomy" id="166010"/>
    <lineage>
        <taxon>Eukaryota</taxon>
        <taxon>Metazoa</taxon>
        <taxon>Ecdysozoa</taxon>
        <taxon>Nematoda</taxon>
        <taxon>Chromadorea</taxon>
        <taxon>Rhabditida</taxon>
        <taxon>Tylenchina</taxon>
        <taxon>Tylenchomorpha</taxon>
        <taxon>Sphaerularioidea</taxon>
        <taxon>Anguinidae</taxon>
        <taxon>Anguininae</taxon>
        <taxon>Ditylenchus</taxon>
    </lineage>
</organism>
<dbReference type="EMBL" id="JAKKPZ010000009">
    <property type="protein sequence ID" value="KAI1717087.1"/>
    <property type="molecule type" value="Genomic_DNA"/>
</dbReference>
<feature type="compositionally biased region" description="Polar residues" evidence="2">
    <location>
        <begin position="659"/>
        <end position="682"/>
    </location>
</feature>
<dbReference type="Pfam" id="PF01424">
    <property type="entry name" value="R3H"/>
    <property type="match status" value="1"/>
</dbReference>
<dbReference type="InterPro" id="IPR051937">
    <property type="entry name" value="R3H_domain_containing"/>
</dbReference>
<evidence type="ECO:0000256" key="2">
    <source>
        <dbReference type="SAM" id="MobiDB-lite"/>
    </source>
</evidence>
<protein>
    <submittedName>
        <fullName evidence="4">R3H domain-containing protein</fullName>
    </submittedName>
</protein>
<feature type="region of interest" description="Disordered" evidence="2">
    <location>
        <begin position="462"/>
        <end position="496"/>
    </location>
</feature>
<evidence type="ECO:0000313" key="4">
    <source>
        <dbReference type="EMBL" id="KAI1717087.1"/>
    </source>
</evidence>
<dbReference type="GO" id="GO:0003676">
    <property type="term" value="F:nucleic acid binding"/>
    <property type="evidence" value="ECO:0007669"/>
    <property type="project" value="UniProtKB-UniRule"/>
</dbReference>
<keyword evidence="5" id="KW-1185">Reference proteome</keyword>
<dbReference type="AlphaFoldDB" id="A0AAD4N686"/>
<evidence type="ECO:0000313" key="5">
    <source>
        <dbReference type="Proteomes" id="UP001201812"/>
    </source>
</evidence>
<feature type="compositionally biased region" description="Polar residues" evidence="2">
    <location>
        <begin position="636"/>
        <end position="653"/>
    </location>
</feature>
<gene>
    <name evidence="4" type="ORF">DdX_06815</name>
</gene>
<feature type="region of interest" description="Disordered" evidence="2">
    <location>
        <begin position="624"/>
        <end position="701"/>
    </location>
</feature>
<dbReference type="PANTHER" id="PTHR15672:SF8">
    <property type="entry name" value="PROTEIN ENCORE"/>
    <property type="match status" value="1"/>
</dbReference>
<feature type="region of interest" description="Disordered" evidence="2">
    <location>
        <begin position="1"/>
        <end position="102"/>
    </location>
</feature>
<sequence length="701" mass="75459">MDKSVQSQDSVSGSKKGKGLLVRSNALCGDDDTKSLRPPPPQATHSEDASKQQGTSLATAATKSMPTHLGPGGSNFKSADSDVGRLRTKHHSNASSVSHASDYTDSTGVDLLQFINNTLHKNAKDREMLLNLETEMRKFIQDTSKQAYKFPKMSSYNRMLVHRVAAFFGLDHNIDQSGTVVVVNKTPSTRIPEMEFRRLIRNNTFTDRMLNRRNVQSFDECRMASLYGNFNPALVPGLASPGFPLTGNYGSATFVDPYAAGDTSSSTDMVRRARSFEVGEWQNSMATSMGGLGLAADAVAGLGGSLELRHHRLSGGGSSANSAGSSSWQLHPGQAATSPILQQLDNISVGSQGSQLQVSAGFPLAGIVSPTGPALYHQSSFPQSSRQEVVQSRFCRMGSGEGAQILAESPSYGSYVRTRQLSSVSNPASVPPSLIPNIGYPQYSVAIQQQCGPTVTNTSIEKSQDSGFEGGGGSLVKGPSMEGESQIRSDSESLDAASQQLFGTPTVWNSPYTQSPPQPYAQQWSPGTPYSPYAAQYGKYSQQPLYPQYMYGPNQPGSYAPYSPAQVMYTPTQGQQGYAMSQPQYYVSSPPPADYMQEVSAPTQPTIQMLVDQYQQSMQIFDGVGQNQPQQPTPDAATTSSTFQETKMAQNVTDGPDNSVPSQSLQQNATNQVAWSANNYPAMQQPLPKSDVAQHKAEQSK</sequence>
<dbReference type="SMART" id="SM00393">
    <property type="entry name" value="R3H"/>
    <property type="match status" value="1"/>
</dbReference>
<dbReference type="Proteomes" id="UP001201812">
    <property type="component" value="Unassembled WGS sequence"/>
</dbReference>
<keyword evidence="1" id="KW-0597">Phosphoprotein</keyword>